<dbReference type="EMBL" id="UGQL01000001">
    <property type="protein sequence ID" value="STZ28358.1"/>
    <property type="molecule type" value="Genomic_DNA"/>
</dbReference>
<dbReference type="Proteomes" id="UP000255024">
    <property type="component" value="Unassembled WGS sequence"/>
</dbReference>
<dbReference type="SMART" id="SM00646">
    <property type="entry name" value="Ami_3"/>
    <property type="match status" value="1"/>
</dbReference>
<keyword evidence="6" id="KW-1185">Reference proteome</keyword>
<dbReference type="SUPFAM" id="SSF53187">
    <property type="entry name" value="Zn-dependent exopeptidases"/>
    <property type="match status" value="1"/>
</dbReference>
<organism evidence="5 6">
    <name type="scientific">Myroides odoratus</name>
    <name type="common">Flavobacterium odoratum</name>
    <dbReference type="NCBI Taxonomy" id="256"/>
    <lineage>
        <taxon>Bacteria</taxon>
        <taxon>Pseudomonadati</taxon>
        <taxon>Bacteroidota</taxon>
        <taxon>Flavobacteriia</taxon>
        <taxon>Flavobacteriales</taxon>
        <taxon>Flavobacteriaceae</taxon>
        <taxon>Myroides</taxon>
    </lineage>
</organism>
<feature type="domain" description="MurNAc-LAA" evidence="4">
    <location>
        <begin position="61"/>
        <end position="170"/>
    </location>
</feature>
<dbReference type="PANTHER" id="PTHR30404">
    <property type="entry name" value="N-ACETYLMURAMOYL-L-ALANINE AMIDASE"/>
    <property type="match status" value="1"/>
</dbReference>
<dbReference type="GO" id="GO:0008745">
    <property type="term" value="F:N-acetylmuramoyl-L-alanine amidase activity"/>
    <property type="evidence" value="ECO:0007669"/>
    <property type="project" value="UniProtKB-EC"/>
</dbReference>
<dbReference type="Pfam" id="PF01520">
    <property type="entry name" value="Amidase_3"/>
    <property type="match status" value="1"/>
</dbReference>
<evidence type="ECO:0000313" key="6">
    <source>
        <dbReference type="Proteomes" id="UP000255024"/>
    </source>
</evidence>
<protein>
    <recommendedName>
        <fullName evidence="2">N-acetylmuramoyl-L-alanine amidase</fullName>
        <ecNumber evidence="2">3.5.1.28</ecNumber>
    </recommendedName>
</protein>
<proteinExistence type="predicted"/>
<dbReference type="RefSeq" id="WP_115091319.1">
    <property type="nucleotide sequence ID" value="NZ_CP068107.1"/>
</dbReference>
<dbReference type="GO" id="GO:0030288">
    <property type="term" value="C:outer membrane-bounded periplasmic space"/>
    <property type="evidence" value="ECO:0007669"/>
    <property type="project" value="TreeGrafter"/>
</dbReference>
<dbReference type="InterPro" id="IPR002508">
    <property type="entry name" value="MurNAc-LAA_cat"/>
</dbReference>
<gene>
    <name evidence="5" type="ORF">NCTC11179_01902</name>
</gene>
<evidence type="ECO:0000256" key="3">
    <source>
        <dbReference type="SAM" id="MobiDB-lite"/>
    </source>
</evidence>
<dbReference type="GO" id="GO:0009253">
    <property type="term" value="P:peptidoglycan catabolic process"/>
    <property type="evidence" value="ECO:0007669"/>
    <property type="project" value="InterPro"/>
</dbReference>
<evidence type="ECO:0000259" key="4">
    <source>
        <dbReference type="SMART" id="SM00646"/>
    </source>
</evidence>
<reference evidence="5 6" key="1">
    <citation type="submission" date="2018-06" db="EMBL/GenBank/DDBJ databases">
        <authorList>
            <consortium name="Pathogen Informatics"/>
            <person name="Doyle S."/>
        </authorList>
    </citation>
    <scope>NUCLEOTIDE SEQUENCE [LARGE SCALE GENOMIC DNA]</scope>
    <source>
        <strain evidence="5 6">NCTC11179</strain>
    </source>
</reference>
<dbReference type="AlphaFoldDB" id="A0A378RNR4"/>
<sequence>MANEMSYPSAGHHDKDPGAVANGFTEMKEMDRFRNKLIKRLEQKGHKYITDQNHETNSQYQSRIRPVKGDVLLDMHLDAAGPTATGCGVFVHDNASVETLIAAQELVDNCSKSMGIPNRGVRKESQTARGKIGILSKGGITVLIEFCFITNTGDMKAFHDNEDCLVEIVLEWLIKWDKNK</sequence>
<accession>A0A378RNR4</accession>
<dbReference type="CDD" id="cd02696">
    <property type="entry name" value="MurNAc-LAA"/>
    <property type="match status" value="1"/>
</dbReference>
<evidence type="ECO:0000313" key="5">
    <source>
        <dbReference type="EMBL" id="STZ28358.1"/>
    </source>
</evidence>
<name>A0A378RNR4_MYROD</name>
<dbReference type="InterPro" id="IPR050695">
    <property type="entry name" value="N-acetylmuramoyl_amidase_3"/>
</dbReference>
<comment type="catalytic activity">
    <reaction evidence="1">
        <text>Hydrolyzes the link between N-acetylmuramoyl residues and L-amino acid residues in certain cell-wall glycopeptides.</text>
        <dbReference type="EC" id="3.5.1.28"/>
    </reaction>
</comment>
<feature type="region of interest" description="Disordered" evidence="3">
    <location>
        <begin position="1"/>
        <end position="21"/>
    </location>
</feature>
<evidence type="ECO:0000256" key="2">
    <source>
        <dbReference type="ARBA" id="ARBA00011901"/>
    </source>
</evidence>
<evidence type="ECO:0000256" key="1">
    <source>
        <dbReference type="ARBA" id="ARBA00001561"/>
    </source>
</evidence>
<dbReference type="EC" id="3.5.1.28" evidence="2"/>
<dbReference type="PANTHER" id="PTHR30404:SF8">
    <property type="entry name" value="AUTOLYSIN PH-RELATED"/>
    <property type="match status" value="1"/>
</dbReference>
<dbReference type="Gene3D" id="3.40.630.40">
    <property type="entry name" value="Zn-dependent exopeptidases"/>
    <property type="match status" value="1"/>
</dbReference>